<dbReference type="RefSeq" id="WP_148623545.1">
    <property type="nucleotide sequence ID" value="NZ_SDGZ01000024.1"/>
</dbReference>
<evidence type="ECO:0000256" key="5">
    <source>
        <dbReference type="ARBA" id="ARBA00022839"/>
    </source>
</evidence>
<accession>A0A6C2C1Z0</accession>
<dbReference type="InterPro" id="IPR003156">
    <property type="entry name" value="DHHA1_dom"/>
</dbReference>
<dbReference type="GO" id="GO:0008409">
    <property type="term" value="F:5'-3' exonuclease activity"/>
    <property type="evidence" value="ECO:0007669"/>
    <property type="project" value="InterPro"/>
</dbReference>
<dbReference type="Gene3D" id="3.90.1640.30">
    <property type="match status" value="1"/>
</dbReference>
<dbReference type="InterPro" id="IPR018779">
    <property type="entry name" value="RecJ_C"/>
</dbReference>
<comment type="caution">
    <text evidence="11">The sequence shown here is derived from an EMBL/GenBank/DDBJ whole genome shotgun (WGS) entry which is preliminary data.</text>
</comment>
<feature type="domain" description="Single-stranded-DNA-specific exonuclease RecJ C-terminal" evidence="9">
    <location>
        <begin position="565"/>
        <end position="758"/>
    </location>
</feature>
<dbReference type="EMBL" id="SDGZ01000024">
    <property type="protein sequence ID" value="TYC48080.1"/>
    <property type="molecule type" value="Genomic_DNA"/>
</dbReference>
<dbReference type="GO" id="GO:0006281">
    <property type="term" value="P:DNA repair"/>
    <property type="evidence" value="ECO:0007669"/>
    <property type="project" value="InterPro"/>
</dbReference>
<dbReference type="Pfam" id="PF02272">
    <property type="entry name" value="DHHA1"/>
    <property type="match status" value="1"/>
</dbReference>
<dbReference type="GO" id="GO:0006310">
    <property type="term" value="P:DNA recombination"/>
    <property type="evidence" value="ECO:0007669"/>
    <property type="project" value="InterPro"/>
</dbReference>
<evidence type="ECO:0000256" key="4">
    <source>
        <dbReference type="ARBA" id="ARBA00022801"/>
    </source>
</evidence>
<keyword evidence="12" id="KW-1185">Reference proteome</keyword>
<evidence type="ECO:0000259" key="9">
    <source>
        <dbReference type="Pfam" id="PF10141"/>
    </source>
</evidence>
<evidence type="ECO:0000256" key="3">
    <source>
        <dbReference type="ARBA" id="ARBA00022722"/>
    </source>
</evidence>
<feature type="domain" description="RecJ OB" evidence="10">
    <location>
        <begin position="453"/>
        <end position="557"/>
    </location>
</feature>
<comment type="similarity">
    <text evidence="1">Belongs to the RecJ family.</text>
</comment>
<proteinExistence type="inferred from homology"/>
<dbReference type="Pfam" id="PF01368">
    <property type="entry name" value="DHH"/>
    <property type="match status" value="1"/>
</dbReference>
<dbReference type="Pfam" id="PF17768">
    <property type="entry name" value="RecJ_OB"/>
    <property type="match status" value="1"/>
</dbReference>
<dbReference type="GO" id="GO:0003676">
    <property type="term" value="F:nucleic acid binding"/>
    <property type="evidence" value="ECO:0007669"/>
    <property type="project" value="InterPro"/>
</dbReference>
<evidence type="ECO:0000256" key="6">
    <source>
        <dbReference type="SAM" id="Coils"/>
    </source>
</evidence>
<organism evidence="11 12">
    <name type="scientific">Weissella muntiaci</name>
    <dbReference type="NCBI Taxonomy" id="2508881"/>
    <lineage>
        <taxon>Bacteria</taxon>
        <taxon>Bacillati</taxon>
        <taxon>Bacillota</taxon>
        <taxon>Bacilli</taxon>
        <taxon>Lactobacillales</taxon>
        <taxon>Lactobacillaceae</taxon>
        <taxon>Weissella</taxon>
    </lineage>
</organism>
<evidence type="ECO:0000313" key="11">
    <source>
        <dbReference type="EMBL" id="TYC48080.1"/>
    </source>
</evidence>
<feature type="domain" description="DDH" evidence="7">
    <location>
        <begin position="83"/>
        <end position="227"/>
    </location>
</feature>
<dbReference type="NCBIfam" id="TIGR00644">
    <property type="entry name" value="recJ"/>
    <property type="match status" value="1"/>
</dbReference>
<gene>
    <name evidence="11" type="primary">recJ</name>
    <name evidence="11" type="ORF">ESZ50_09915</name>
</gene>
<keyword evidence="6" id="KW-0175">Coiled coil</keyword>
<name>A0A6C2C1Z0_9LACO</name>
<dbReference type="SUPFAM" id="SSF64182">
    <property type="entry name" value="DHH phosphoesterases"/>
    <property type="match status" value="1"/>
</dbReference>
<evidence type="ECO:0000313" key="12">
    <source>
        <dbReference type="Proteomes" id="UP000371977"/>
    </source>
</evidence>
<evidence type="ECO:0000259" key="7">
    <source>
        <dbReference type="Pfam" id="PF01368"/>
    </source>
</evidence>
<dbReference type="InterPro" id="IPR051673">
    <property type="entry name" value="SSDNA_exonuclease_RecJ"/>
</dbReference>
<keyword evidence="3" id="KW-0540">Nuclease</keyword>
<dbReference type="Gene3D" id="3.10.310.30">
    <property type="match status" value="1"/>
</dbReference>
<dbReference type="InterPro" id="IPR038763">
    <property type="entry name" value="DHH_sf"/>
</dbReference>
<protein>
    <recommendedName>
        <fullName evidence="2">Single-stranded-DNA-specific exonuclease RecJ</fullName>
    </recommendedName>
</protein>
<evidence type="ECO:0000259" key="8">
    <source>
        <dbReference type="Pfam" id="PF02272"/>
    </source>
</evidence>
<dbReference type="Proteomes" id="UP000371977">
    <property type="component" value="Unassembled WGS sequence"/>
</dbReference>
<reference evidence="11 12" key="1">
    <citation type="submission" date="2019-01" db="EMBL/GenBank/DDBJ databases">
        <title>Weissella sp. nov., a novel lactic acid bacterium isolated from animal feces.</title>
        <authorList>
            <person name="Wang L.-T."/>
        </authorList>
    </citation>
    <scope>NUCLEOTIDE SEQUENCE [LARGE SCALE GENOMIC DNA]</scope>
    <source>
        <strain evidence="11 12">8H-2</strain>
    </source>
</reference>
<feature type="coiled-coil region" evidence="6">
    <location>
        <begin position="301"/>
        <end position="328"/>
    </location>
</feature>
<dbReference type="AlphaFoldDB" id="A0A6C2C1Z0"/>
<dbReference type="PANTHER" id="PTHR30255:SF2">
    <property type="entry name" value="SINGLE-STRANDED-DNA-SPECIFIC EXONUCLEASE RECJ"/>
    <property type="match status" value="1"/>
</dbReference>
<dbReference type="InterPro" id="IPR001667">
    <property type="entry name" value="DDH_dom"/>
</dbReference>
<dbReference type="InterPro" id="IPR041122">
    <property type="entry name" value="RecJ_OB"/>
</dbReference>
<dbReference type="InterPro" id="IPR004610">
    <property type="entry name" value="RecJ"/>
</dbReference>
<evidence type="ECO:0000256" key="2">
    <source>
        <dbReference type="ARBA" id="ARBA00019841"/>
    </source>
</evidence>
<sequence>MISARNKWVFPKVDQPEKVKEYVESFGVSELVAKILLARGYDTLDAAQAFLAPDETQLHDPFALHDMDRAVERIMQAVDNEEQIVVYGDYDVDGMTSTAIMTWALEIMGANVIYFVPSRFDDGYGPNLAQYQRLVAEGMQLLITVDNGVSGFDEIAWLNEQGIDTVVTDHHELPAQLPAAFAVVHPRHPAGNYPFGGLSGAGVAFKVASALLEAPADEVIDLAAIGTVADVMELTDENRAIVTLGLASLKTDPRPGLDALLREAGSDVSKIEAATIGFTIGPRLNSLGRLASASAGVELLLADEMDQAKQIAQTVEKLNAERQTLVSEVTTAALAQAEQYVDDPVLVLVGADWHEGILGIVAAKVVEQTGKPTLVLTTEGSQLKGSGRSTSAFDLFSALDPHRDIMTAFGGHAAAAGMTIPLDKVVAVRGALKEAAQTQGIASAELPELRIAATISGKDFNRENFEALRVLAPFGQGNPEPLFSVELSGVENVKTMSEGKHLRFTGQTKDAGVPVVAFGFGNLADDLLGRFQELKLVGTMSENTFRGATTYQMMMTDIQAQGSALLDWRTTRLTRQTFSQNASYIFFQKSMFEQARQYVQSGAEALWWEDAFNKTSIETMALVDLPDSIEQLAEVLRFVPTKRLAPIFYAKSPAYLQQAPQRSDFGKLYKFVMGHPNFAFKAQYDDLAKYLQVERNTLTLLIQVFLQAKFVTIEDGFLNGVADPASVTLEDMPAYRDFLNRRELEQQLIYSTTAELEQLLTDLSKQES</sequence>
<dbReference type="OrthoDB" id="9809852at2"/>
<dbReference type="Pfam" id="PF10141">
    <property type="entry name" value="ssDNA-exonuc_C"/>
    <property type="match status" value="1"/>
</dbReference>
<keyword evidence="4" id="KW-0378">Hydrolase</keyword>
<evidence type="ECO:0000259" key="10">
    <source>
        <dbReference type="Pfam" id="PF17768"/>
    </source>
</evidence>
<keyword evidence="5 11" id="KW-0269">Exonuclease</keyword>
<evidence type="ECO:0000256" key="1">
    <source>
        <dbReference type="ARBA" id="ARBA00005915"/>
    </source>
</evidence>
<dbReference type="PANTHER" id="PTHR30255">
    <property type="entry name" value="SINGLE-STRANDED-DNA-SPECIFIC EXONUCLEASE RECJ"/>
    <property type="match status" value="1"/>
</dbReference>
<feature type="domain" description="DHHA1" evidence="8">
    <location>
        <begin position="343"/>
        <end position="435"/>
    </location>
</feature>